<dbReference type="GO" id="GO:0005737">
    <property type="term" value="C:cytoplasm"/>
    <property type="evidence" value="ECO:0007669"/>
    <property type="project" value="UniProtKB-SubCell"/>
</dbReference>
<dbReference type="InterPro" id="IPR023032">
    <property type="entry name" value="tRNA_MAMT_biosynth_bifunc_MnmC"/>
</dbReference>
<dbReference type="NCBIfam" id="TIGR03197">
    <property type="entry name" value="MnmC_Cterm"/>
    <property type="match status" value="1"/>
</dbReference>
<dbReference type="Proteomes" id="UP000032749">
    <property type="component" value="Chromosome"/>
</dbReference>
<keyword evidence="7 10" id="KW-0274">FAD</keyword>
<feature type="region of interest" description="tRNA (mnm(5)s(2)U34)-methyltransferase" evidence="10">
    <location>
        <begin position="1"/>
        <end position="275"/>
    </location>
</feature>
<reference evidence="14 15" key="1">
    <citation type="journal article" date="2013" name="Nat. Commun.">
        <title>Genome sequence and functional genomic analysis of the oil-degrading bacterium Oleispira antarctica.</title>
        <authorList>
            <person name="Kube M."/>
            <person name="Chernikova T.N."/>
            <person name="Al-Ramahi Y."/>
            <person name="Beloqui A."/>
            <person name="Lopez-Cortez N."/>
            <person name="Guazzaroni M.E."/>
            <person name="Heipieper H.J."/>
            <person name="Klages S."/>
            <person name="Kotsyurbenko O.R."/>
            <person name="Langer I."/>
            <person name="Nechitaylo T.Y."/>
            <person name="Lunsdorf H."/>
            <person name="Fernandez M."/>
            <person name="Juarez S."/>
            <person name="Ciordia S."/>
            <person name="Singer A."/>
            <person name="Kagan O."/>
            <person name="Egorova O."/>
            <person name="Petit P.A."/>
            <person name="Stogios P."/>
            <person name="Kim Y."/>
            <person name="Tchigvintsev A."/>
            <person name="Flick R."/>
            <person name="Denaro R."/>
            <person name="Genovese M."/>
            <person name="Albar J.P."/>
            <person name="Reva O.N."/>
            <person name="Martinez-Gomariz M."/>
            <person name="Tran H."/>
            <person name="Ferrer M."/>
            <person name="Savchenko A."/>
            <person name="Yakunin A.F."/>
            <person name="Yakimov M.M."/>
            <person name="Golyshina O.V."/>
            <person name="Reinhardt R."/>
            <person name="Golyshin P.N."/>
        </authorList>
    </citation>
    <scope>NUCLEOTIDE SEQUENCE [LARGE SCALE GENOMIC DNA]</scope>
</reference>
<accession>R4YT64</accession>
<evidence type="ECO:0000256" key="8">
    <source>
        <dbReference type="ARBA" id="ARBA00023002"/>
    </source>
</evidence>
<feature type="region of interest" description="FAD-dependent cmnm(5)s(2)U34 oxidoreductase" evidence="10">
    <location>
        <begin position="305"/>
        <end position="710"/>
    </location>
</feature>
<evidence type="ECO:0000256" key="7">
    <source>
        <dbReference type="ARBA" id="ARBA00022827"/>
    </source>
</evidence>
<comment type="function">
    <text evidence="10">Catalyzes the last two steps in the biosynthesis of 5-methylaminomethyl-2-thiouridine (mnm(5)s(2)U) at the wobble position (U34) in tRNA. Catalyzes the FAD-dependent demodification of cmnm(5)s(2)U34 to nm(5)s(2)U34, followed by the transfer of a methyl group from S-adenosyl-L-methionine to nm(5)s(2)U34, to form mnm(5)s(2)U34.</text>
</comment>
<keyword evidence="2 10" id="KW-0489">Methyltransferase</keyword>
<evidence type="ECO:0000256" key="3">
    <source>
        <dbReference type="ARBA" id="ARBA00022630"/>
    </source>
</evidence>
<dbReference type="InterPro" id="IPR036188">
    <property type="entry name" value="FAD/NAD-bd_sf"/>
</dbReference>
<keyword evidence="9 10" id="KW-0511">Multifunctional enzyme</keyword>
<evidence type="ECO:0000256" key="11">
    <source>
        <dbReference type="SAM" id="MobiDB-lite"/>
    </source>
</evidence>
<dbReference type="Gene3D" id="3.50.50.60">
    <property type="entry name" value="FAD/NAD(P)-binding domain"/>
    <property type="match status" value="1"/>
</dbReference>
<evidence type="ECO:0000259" key="12">
    <source>
        <dbReference type="Pfam" id="PF01266"/>
    </source>
</evidence>
<dbReference type="GO" id="GO:0050660">
    <property type="term" value="F:flavin adenine dinucleotide binding"/>
    <property type="evidence" value="ECO:0007669"/>
    <property type="project" value="UniProtKB-UniRule"/>
</dbReference>
<dbReference type="InterPro" id="IPR047785">
    <property type="entry name" value="tRNA_MNMC2"/>
</dbReference>
<dbReference type="NCBIfam" id="NF002481">
    <property type="entry name" value="PRK01747.1-2"/>
    <property type="match status" value="1"/>
</dbReference>
<dbReference type="InterPro" id="IPR017610">
    <property type="entry name" value="tRNA_S-uridine_synth_MnmC_C"/>
</dbReference>
<comment type="similarity">
    <text evidence="10">In the C-terminal section; belongs to the DAO family.</text>
</comment>
<dbReference type="Gene3D" id="3.30.9.10">
    <property type="entry name" value="D-Amino Acid Oxidase, subunit A, domain 2"/>
    <property type="match status" value="1"/>
</dbReference>
<feature type="compositionally biased region" description="Polar residues" evidence="11">
    <location>
        <begin position="19"/>
        <end position="32"/>
    </location>
</feature>
<comment type="cofactor">
    <cofactor evidence="10">
        <name>FAD</name>
        <dbReference type="ChEBI" id="CHEBI:57692"/>
    </cofactor>
</comment>
<dbReference type="GO" id="GO:0016645">
    <property type="term" value="F:oxidoreductase activity, acting on the CH-NH group of donors"/>
    <property type="evidence" value="ECO:0007669"/>
    <property type="project" value="InterPro"/>
</dbReference>
<dbReference type="GO" id="GO:0004808">
    <property type="term" value="F:tRNA (5-methylaminomethyl-2-thiouridylate)(34)-methyltransferase activity"/>
    <property type="evidence" value="ECO:0007669"/>
    <property type="project" value="UniProtKB-EC"/>
</dbReference>
<name>R4YT64_OLEAN</name>
<feature type="compositionally biased region" description="Low complexity" evidence="11">
    <location>
        <begin position="1"/>
        <end position="18"/>
    </location>
</feature>
<evidence type="ECO:0000256" key="9">
    <source>
        <dbReference type="ARBA" id="ARBA00023268"/>
    </source>
</evidence>
<dbReference type="InterPro" id="IPR029063">
    <property type="entry name" value="SAM-dependent_MTases_sf"/>
</dbReference>
<evidence type="ECO:0000313" key="15">
    <source>
        <dbReference type="Proteomes" id="UP000032749"/>
    </source>
</evidence>
<keyword evidence="8 10" id="KW-0560">Oxidoreductase</keyword>
<comment type="similarity">
    <text evidence="10">In the N-terminal section; belongs to the methyltransferase superfamily. tRNA (mnm(5)s(2)U34)-methyltransferase family.</text>
</comment>
<evidence type="ECO:0000256" key="2">
    <source>
        <dbReference type="ARBA" id="ARBA00022603"/>
    </source>
</evidence>
<dbReference type="InterPro" id="IPR006076">
    <property type="entry name" value="FAD-dep_OxRdtase"/>
</dbReference>
<feature type="domain" description="FAD dependent oxidoreductase" evidence="12">
    <location>
        <begin position="302"/>
        <end position="678"/>
    </location>
</feature>
<dbReference type="NCBIfam" id="NF033855">
    <property type="entry name" value="tRNA_MNMC2"/>
    <property type="match status" value="1"/>
</dbReference>
<comment type="subcellular location">
    <subcellularLocation>
        <location evidence="10">Cytoplasm</location>
    </subcellularLocation>
</comment>
<dbReference type="PATRIC" id="fig|698738.3.peg.1378"/>
<organism evidence="14 15">
    <name type="scientific">Oleispira antarctica RB-8</name>
    <dbReference type="NCBI Taxonomy" id="698738"/>
    <lineage>
        <taxon>Bacteria</taxon>
        <taxon>Pseudomonadati</taxon>
        <taxon>Pseudomonadota</taxon>
        <taxon>Gammaproteobacteria</taxon>
        <taxon>Oceanospirillales</taxon>
        <taxon>Oceanospirillaceae</taxon>
        <taxon>Oleispira</taxon>
    </lineage>
</organism>
<evidence type="ECO:0000313" key="14">
    <source>
        <dbReference type="EMBL" id="CCK75504.1"/>
    </source>
</evidence>
<dbReference type="PANTHER" id="PTHR13847:SF283">
    <property type="entry name" value="TRNA 5-METHYLAMINOMETHYL-2-THIOURIDINE BIOSYNTHESIS BIFUNCTIONAL PROTEIN MNMC"/>
    <property type="match status" value="1"/>
</dbReference>
<evidence type="ECO:0000256" key="1">
    <source>
        <dbReference type="ARBA" id="ARBA00022490"/>
    </source>
</evidence>
<dbReference type="STRING" id="698738.OLEAN_C13280"/>
<dbReference type="GO" id="GO:0002097">
    <property type="term" value="P:tRNA wobble base modification"/>
    <property type="evidence" value="ECO:0007669"/>
    <property type="project" value="UniProtKB-UniRule"/>
</dbReference>
<dbReference type="PANTHER" id="PTHR13847">
    <property type="entry name" value="SARCOSINE DEHYDROGENASE-RELATED"/>
    <property type="match status" value="1"/>
</dbReference>
<dbReference type="SUPFAM" id="SSF51905">
    <property type="entry name" value="FAD/NAD(P)-binding domain"/>
    <property type="match status" value="1"/>
</dbReference>
<dbReference type="GO" id="GO:0032259">
    <property type="term" value="P:methylation"/>
    <property type="evidence" value="ECO:0007669"/>
    <property type="project" value="UniProtKB-KW"/>
</dbReference>
<proteinExistence type="inferred from homology"/>
<evidence type="ECO:0000256" key="10">
    <source>
        <dbReference type="HAMAP-Rule" id="MF_01102"/>
    </source>
</evidence>
<dbReference type="Pfam" id="PF05430">
    <property type="entry name" value="Methyltransf_30"/>
    <property type="match status" value="1"/>
</dbReference>
<evidence type="ECO:0000256" key="4">
    <source>
        <dbReference type="ARBA" id="ARBA00022679"/>
    </source>
</evidence>
<keyword evidence="5 10" id="KW-0949">S-adenosyl-L-methionine</keyword>
<dbReference type="AlphaFoldDB" id="R4YT64"/>
<feature type="region of interest" description="Disordered" evidence="11">
    <location>
        <begin position="1"/>
        <end position="32"/>
    </location>
</feature>
<keyword evidence="1 10" id="KW-0963">Cytoplasm</keyword>
<dbReference type="EC" id="1.5.-.-" evidence="10"/>
<dbReference type="InterPro" id="IPR008471">
    <property type="entry name" value="MnmC-like_methylTransf"/>
</dbReference>
<keyword evidence="3 10" id="KW-0285">Flavoprotein</keyword>
<dbReference type="HOGENOM" id="CLU_022427_1_0_6"/>
<keyword evidence="4 10" id="KW-0808">Transferase</keyword>
<dbReference type="Gene3D" id="3.40.50.150">
    <property type="entry name" value="Vaccinia Virus protein VP39"/>
    <property type="match status" value="1"/>
</dbReference>
<protein>
    <recommendedName>
        <fullName evidence="10">tRNA 5-methylaminomethyl-2-thiouridine biosynthesis bifunctional protein MnmC</fullName>
        <shortName evidence="10">tRNA mnm(5)s(2)U biosynthesis bifunctional protein</shortName>
    </recommendedName>
    <domain>
        <recommendedName>
            <fullName evidence="10">tRNA (mnm(5)s(2)U34)-methyltransferase</fullName>
            <ecNumber evidence="10">2.1.1.61</ecNumber>
        </recommendedName>
    </domain>
    <domain>
        <recommendedName>
            <fullName evidence="10">FAD-dependent cmnm(5)s(2)U34 oxidoreductase</fullName>
            <ecNumber evidence="10">1.5.-.-</ecNumber>
        </recommendedName>
    </domain>
</protein>
<dbReference type="EC" id="2.1.1.61" evidence="10"/>
<dbReference type="Pfam" id="PF01266">
    <property type="entry name" value="DAO"/>
    <property type="match status" value="1"/>
</dbReference>
<comment type="catalytic activity">
    <reaction evidence="10">
        <text>5-aminomethyl-2-thiouridine(34) in tRNA + S-adenosyl-L-methionine = 5-methylaminomethyl-2-thiouridine(34) in tRNA + S-adenosyl-L-homocysteine + H(+)</text>
        <dbReference type="Rhea" id="RHEA:19569"/>
        <dbReference type="Rhea" id="RHEA-COMP:10195"/>
        <dbReference type="Rhea" id="RHEA-COMP:10197"/>
        <dbReference type="ChEBI" id="CHEBI:15378"/>
        <dbReference type="ChEBI" id="CHEBI:57856"/>
        <dbReference type="ChEBI" id="CHEBI:59789"/>
        <dbReference type="ChEBI" id="CHEBI:74454"/>
        <dbReference type="ChEBI" id="CHEBI:74455"/>
        <dbReference type="EC" id="2.1.1.61"/>
    </reaction>
</comment>
<evidence type="ECO:0000256" key="5">
    <source>
        <dbReference type="ARBA" id="ARBA00022691"/>
    </source>
</evidence>
<dbReference type="HAMAP" id="MF_01102">
    <property type="entry name" value="MnmC"/>
    <property type="match status" value="1"/>
</dbReference>
<feature type="domain" description="MnmC-like methyltransferase" evidence="13">
    <location>
        <begin position="153"/>
        <end position="273"/>
    </location>
</feature>
<gene>
    <name evidence="10" type="primary">mnmC</name>
    <name evidence="14" type="ORF">OLEAN_C13280</name>
</gene>
<evidence type="ECO:0000259" key="13">
    <source>
        <dbReference type="Pfam" id="PF05430"/>
    </source>
</evidence>
<keyword evidence="15" id="KW-1185">Reference proteome</keyword>
<evidence type="ECO:0000256" key="6">
    <source>
        <dbReference type="ARBA" id="ARBA00022694"/>
    </source>
</evidence>
<dbReference type="KEGG" id="oai:OLEAN_C13280"/>
<sequence>MKKTSSHSNSSRSQPTSSANAASTNNLTQASLRQANLNWDEQGQPKSEEFDDFYFNTDSGIDESRYVFINPSQLPQRWQNHKGTFTVLETGFGTGLNFILTWLEWIAFQNSDENTESNSDENPQVSNHLHFISIEKFPLDKAQIAQALALFPQLNSLTNQLIAEYPLLIKGFHSLQFKDQNLTLTLIFDDVSSALPQLNGPIDAWYLDGFAPAKNPDMWTDALYSSMARLSRADTSLSTFTAAGDVRRGLSAAGFKLNKVTGFGMKREMMHGVFIQSQGPLANPLDHIKPWLKPQVKAIKHIAIIGAGIAGCTTAYALARRGIKVTVIDQHGIATEASGNPQGAMYAKLAAGESTHSDIYVQGYLQSLRWLHQQLEPGDGWDNCGLIQLASTEKEAIRQQKFIESTHYPKQLLHSLTSEEASKISGLTMNNGGLFFPEAGWVSPLRLCQQLLKHPLIQLQTKSISKLTHQDNTWQLVNNDCTEKNKTDGENTYSHVVIACANKSQALLPNCYLPTKSIRGQLTYLKEDKDRQKTINLKTVLCGKGYIAPAENGQYCLGASYNIKDDETQIRLNDQQKNFDYLEDFGEEFQALHQILKQQESVLLPGRTGFRCTTPDYLPMTGPLIDDEAFDTDFTAIRKNLARYPRQETKFHSGLYLNIGHGSRGLTSAPLCAELIAAYICEENFPVAKDHAEALLPARFLIREMVRNKR</sequence>
<keyword evidence="6 10" id="KW-0819">tRNA processing</keyword>
<dbReference type="EMBL" id="FO203512">
    <property type="protein sequence ID" value="CCK75504.1"/>
    <property type="molecule type" value="Genomic_DNA"/>
</dbReference>